<reference evidence="3 4" key="1">
    <citation type="submission" date="2017-10" db="EMBL/GenBank/DDBJ databases">
        <title>Genome sequence of Caulobacter mirabilis FWC38.</title>
        <authorList>
            <person name="Fiebig A."/>
            <person name="Crosson S."/>
        </authorList>
    </citation>
    <scope>NUCLEOTIDE SEQUENCE [LARGE SCALE GENOMIC DNA]</scope>
    <source>
        <strain evidence="3 4">FWC 38</strain>
    </source>
</reference>
<dbReference type="PANTHER" id="PTHR22642:SF2">
    <property type="entry name" value="PROTEIN LONG AFTER FAR-RED 3"/>
    <property type="match status" value="1"/>
</dbReference>
<dbReference type="CDD" id="cd01300">
    <property type="entry name" value="YtcJ_like"/>
    <property type="match status" value="1"/>
</dbReference>
<sequence length="569" mass="61416">MIATRRRMLSGAAAATGLGLAARAWAAEGPVDLLFVGGPILTMDETRPSAEAVAVRGGRIVAVGARSALEGLRGTTTRVVDLEGRPLLPGFVDAHSHLSFVGLQATVANLLPPPDGPGRSIAALQAILRAWMADNGPFVDRYRTVIGFGYDDSQLAERRHPTRDDLDQVSTELPVFLIHQSGHFGAANSVALQQARITAETPDPEGGVIRRRPGSREPNGVLEEHAFFTAFGAQAMKLDEAANLGMIERGAKFYARFGYTTAQEGRASIQNVALLKAAGARGLLPLDVVAYPDIVSATAAILPTRQYLDRFRVAGAKLTIDGSPQGKTAWLTQPYFKPPEGRDADYRGYPAIKPEQALAEIDKAFANGWQLITHCNGDAAIDLLIEGVGKAEAKYGGGDRRPVLIHGQTLRRDQVAALKRLGVVPSLFPMHTFYWGDWHRESVLGPARAETISPTGWVLAQGMRFTTHHDAPVANPDAMRVLSATVTRRTRSGRVLGPDQRVSVETTLRAMTEWAAWQHFEEDAKGRIAPGMLADLIVLSDNPLTVDPDALAGLKVVETYKEGRSIYRG</sequence>
<accession>A0A2D2AXW7</accession>
<dbReference type="InterPro" id="IPR013108">
    <property type="entry name" value="Amidohydro_3"/>
</dbReference>
<dbReference type="OrthoDB" id="9811399at2"/>
<gene>
    <name evidence="3" type="ORF">CSW64_10825</name>
</gene>
<evidence type="ECO:0000313" key="4">
    <source>
        <dbReference type="Proteomes" id="UP000228945"/>
    </source>
</evidence>
<evidence type="ECO:0000259" key="2">
    <source>
        <dbReference type="Pfam" id="PF07969"/>
    </source>
</evidence>
<dbReference type="RefSeq" id="WP_099622121.1">
    <property type="nucleotide sequence ID" value="NZ_CP024201.1"/>
</dbReference>
<dbReference type="Gene3D" id="3.10.310.70">
    <property type="match status" value="1"/>
</dbReference>
<proteinExistence type="predicted"/>
<dbReference type="InterPro" id="IPR033932">
    <property type="entry name" value="YtcJ-like"/>
</dbReference>
<feature type="domain" description="Amidohydrolase 3" evidence="2">
    <location>
        <begin position="78"/>
        <end position="567"/>
    </location>
</feature>
<keyword evidence="3" id="KW-0378">Hydrolase</keyword>
<evidence type="ECO:0000256" key="1">
    <source>
        <dbReference type="SAM" id="SignalP"/>
    </source>
</evidence>
<organism evidence="3 4">
    <name type="scientific">Caulobacter mirabilis</name>
    <dbReference type="NCBI Taxonomy" id="69666"/>
    <lineage>
        <taxon>Bacteria</taxon>
        <taxon>Pseudomonadati</taxon>
        <taxon>Pseudomonadota</taxon>
        <taxon>Alphaproteobacteria</taxon>
        <taxon>Caulobacterales</taxon>
        <taxon>Caulobacteraceae</taxon>
        <taxon>Caulobacter</taxon>
    </lineage>
</organism>
<name>A0A2D2AXW7_9CAUL</name>
<dbReference type="Proteomes" id="UP000228945">
    <property type="component" value="Chromosome"/>
</dbReference>
<keyword evidence="4" id="KW-1185">Reference proteome</keyword>
<dbReference type="InterPro" id="IPR006311">
    <property type="entry name" value="TAT_signal"/>
</dbReference>
<dbReference type="SUPFAM" id="SSF51338">
    <property type="entry name" value="Composite domain of metallo-dependent hydrolases"/>
    <property type="match status" value="1"/>
</dbReference>
<dbReference type="AlphaFoldDB" id="A0A2D2AXW7"/>
<dbReference type="Gene3D" id="3.20.20.140">
    <property type="entry name" value="Metal-dependent hydrolases"/>
    <property type="match status" value="1"/>
</dbReference>
<protein>
    <submittedName>
        <fullName evidence="3">Amidohydrolase</fullName>
    </submittedName>
</protein>
<dbReference type="Pfam" id="PF07969">
    <property type="entry name" value="Amidohydro_3"/>
    <property type="match status" value="1"/>
</dbReference>
<dbReference type="InterPro" id="IPR032466">
    <property type="entry name" value="Metal_Hydrolase"/>
</dbReference>
<dbReference type="PANTHER" id="PTHR22642">
    <property type="entry name" value="IMIDAZOLONEPROPIONASE"/>
    <property type="match status" value="1"/>
</dbReference>
<feature type="chain" id="PRO_5013917906" evidence="1">
    <location>
        <begin position="27"/>
        <end position="569"/>
    </location>
</feature>
<dbReference type="Gene3D" id="2.30.40.10">
    <property type="entry name" value="Urease, subunit C, domain 1"/>
    <property type="match status" value="1"/>
</dbReference>
<dbReference type="PROSITE" id="PS51318">
    <property type="entry name" value="TAT"/>
    <property type="match status" value="1"/>
</dbReference>
<keyword evidence="1" id="KW-0732">Signal</keyword>
<dbReference type="GO" id="GO:0016810">
    <property type="term" value="F:hydrolase activity, acting on carbon-nitrogen (but not peptide) bonds"/>
    <property type="evidence" value="ECO:0007669"/>
    <property type="project" value="InterPro"/>
</dbReference>
<dbReference type="InterPro" id="IPR011059">
    <property type="entry name" value="Metal-dep_hydrolase_composite"/>
</dbReference>
<dbReference type="KEGG" id="cmb:CSW64_10825"/>
<dbReference type="EMBL" id="CP024201">
    <property type="protein sequence ID" value="ATQ42868.1"/>
    <property type="molecule type" value="Genomic_DNA"/>
</dbReference>
<feature type="signal peptide" evidence="1">
    <location>
        <begin position="1"/>
        <end position="26"/>
    </location>
</feature>
<evidence type="ECO:0000313" key="3">
    <source>
        <dbReference type="EMBL" id="ATQ42868.1"/>
    </source>
</evidence>
<dbReference type="SUPFAM" id="SSF51556">
    <property type="entry name" value="Metallo-dependent hydrolases"/>
    <property type="match status" value="1"/>
</dbReference>